<proteinExistence type="predicted"/>
<gene>
    <name evidence="2" type="ORF">CR513_37264</name>
</gene>
<dbReference type="OrthoDB" id="1886721at2759"/>
<organism evidence="2 3">
    <name type="scientific">Mucuna pruriens</name>
    <name type="common">Velvet bean</name>
    <name type="synonym">Dolichos pruriens</name>
    <dbReference type="NCBI Taxonomy" id="157652"/>
    <lineage>
        <taxon>Eukaryota</taxon>
        <taxon>Viridiplantae</taxon>
        <taxon>Streptophyta</taxon>
        <taxon>Embryophyta</taxon>
        <taxon>Tracheophyta</taxon>
        <taxon>Spermatophyta</taxon>
        <taxon>Magnoliopsida</taxon>
        <taxon>eudicotyledons</taxon>
        <taxon>Gunneridae</taxon>
        <taxon>Pentapetalae</taxon>
        <taxon>rosids</taxon>
        <taxon>fabids</taxon>
        <taxon>Fabales</taxon>
        <taxon>Fabaceae</taxon>
        <taxon>Papilionoideae</taxon>
        <taxon>50 kb inversion clade</taxon>
        <taxon>NPAAA clade</taxon>
        <taxon>indigoferoid/millettioid clade</taxon>
        <taxon>Phaseoleae</taxon>
        <taxon>Mucuna</taxon>
    </lineage>
</organism>
<protein>
    <submittedName>
        <fullName evidence="2">Uncharacterized protein</fullName>
    </submittedName>
</protein>
<evidence type="ECO:0000313" key="3">
    <source>
        <dbReference type="Proteomes" id="UP000257109"/>
    </source>
</evidence>
<evidence type="ECO:0000313" key="2">
    <source>
        <dbReference type="EMBL" id="RDX81993.1"/>
    </source>
</evidence>
<keyword evidence="3" id="KW-1185">Reference proteome</keyword>
<name>A0A371FVB7_MUCPR</name>
<comment type="caution">
    <text evidence="2">The sequence shown here is derived from an EMBL/GenBank/DDBJ whole genome shotgun (WGS) entry which is preliminary data.</text>
</comment>
<dbReference type="AlphaFoldDB" id="A0A371FVB7"/>
<dbReference type="InterPro" id="IPR040411">
    <property type="entry name" value="At5g23160-like"/>
</dbReference>
<keyword evidence="1" id="KW-0812">Transmembrane</keyword>
<dbReference type="PANTHER" id="PTHR34379">
    <property type="entry name" value="OS07G0553800 PROTEIN"/>
    <property type="match status" value="1"/>
</dbReference>
<keyword evidence="1" id="KW-1133">Transmembrane helix</keyword>
<dbReference type="PANTHER" id="PTHR34379:SF6">
    <property type="entry name" value="PROTEIN 3F"/>
    <property type="match status" value="1"/>
</dbReference>
<dbReference type="Proteomes" id="UP000257109">
    <property type="component" value="Unassembled WGS sequence"/>
</dbReference>
<reference evidence="2" key="1">
    <citation type="submission" date="2018-05" db="EMBL/GenBank/DDBJ databases">
        <title>Draft genome of Mucuna pruriens seed.</title>
        <authorList>
            <person name="Nnadi N.E."/>
            <person name="Vos R."/>
            <person name="Hasami M.H."/>
            <person name="Devisetty U.K."/>
            <person name="Aguiy J.C."/>
        </authorList>
    </citation>
    <scope>NUCLEOTIDE SEQUENCE [LARGE SCALE GENOMIC DNA]</scope>
    <source>
        <strain evidence="2">JCA_2017</strain>
    </source>
</reference>
<evidence type="ECO:0000256" key="1">
    <source>
        <dbReference type="SAM" id="Phobius"/>
    </source>
</evidence>
<feature type="transmembrane region" description="Helical" evidence="1">
    <location>
        <begin position="189"/>
        <end position="218"/>
    </location>
</feature>
<dbReference type="EMBL" id="QJKJ01007773">
    <property type="protein sequence ID" value="RDX81993.1"/>
    <property type="molecule type" value="Genomic_DNA"/>
</dbReference>
<sequence>MESTPKNKPKKSFLKPVIAIYDSLAHPMPKHNASDPVLSYLAAADKDGTVLPAVFSSVFAAADCGCRRRKKWPSLRTALNENTLTRMVIRRRKANKNKISLTRTSSNLGETNGKITNPKCKVTARSSSFASSTFGVSSSACLSSSISLLRGDDETYSASIPLNATHAVTKQKQHGVEYRKKGDYGSNTALCMLSMTLLIMIFWGKFVAILCTSMWLYLVPRYRRKPCNEGGDSAFDSLQNKKKLFIEGLLPGSTHR</sequence>
<keyword evidence="1" id="KW-0472">Membrane</keyword>
<accession>A0A371FVB7</accession>
<feature type="non-terminal residue" evidence="2">
    <location>
        <position position="1"/>
    </location>
</feature>